<dbReference type="InterPro" id="IPR038446">
    <property type="entry name" value="CEBP_ZZ_sf"/>
</dbReference>
<feature type="region of interest" description="Disordered" evidence="9">
    <location>
        <begin position="69"/>
        <end position="130"/>
    </location>
</feature>
<evidence type="ECO:0000256" key="5">
    <source>
        <dbReference type="ARBA" id="ARBA00022833"/>
    </source>
</evidence>
<dbReference type="PANTHER" id="PTHR31560">
    <property type="entry name" value="UPF0652 PROTEIN C16A11.03C-RELATED"/>
    <property type="match status" value="1"/>
</dbReference>
<feature type="compositionally biased region" description="Basic and acidic residues" evidence="9">
    <location>
        <begin position="577"/>
        <end position="588"/>
    </location>
</feature>
<feature type="domain" description="B box-type" evidence="10">
    <location>
        <begin position="758"/>
        <end position="800"/>
    </location>
</feature>
<dbReference type="GO" id="GO:0005634">
    <property type="term" value="C:nucleus"/>
    <property type="evidence" value="ECO:0007669"/>
    <property type="project" value="UniProtKB-SubCell"/>
</dbReference>
<feature type="domain" description="RanBP2-type" evidence="11">
    <location>
        <begin position="48"/>
        <end position="77"/>
    </location>
</feature>
<dbReference type="OrthoDB" id="406045at2759"/>
<feature type="compositionally biased region" description="Basic and acidic residues" evidence="9">
    <location>
        <begin position="288"/>
        <end position="299"/>
    </location>
</feature>
<feature type="compositionally biased region" description="Acidic residues" evidence="9">
    <location>
        <begin position="653"/>
        <end position="663"/>
    </location>
</feature>
<proteinExistence type="predicted"/>
<keyword evidence="5" id="KW-0862">Zinc</keyword>
<feature type="compositionally biased region" description="Polar residues" evidence="9">
    <location>
        <begin position="824"/>
        <end position="836"/>
    </location>
</feature>
<dbReference type="InterPro" id="IPR036443">
    <property type="entry name" value="Znf_RanBP2_sf"/>
</dbReference>
<feature type="compositionally biased region" description="Basic and acidic residues" evidence="9">
    <location>
        <begin position="598"/>
        <end position="614"/>
    </location>
</feature>
<evidence type="ECO:0000259" key="10">
    <source>
        <dbReference type="PROSITE" id="PS50119"/>
    </source>
</evidence>
<reference evidence="12" key="1">
    <citation type="submission" date="2021-06" db="EMBL/GenBank/DDBJ databases">
        <authorList>
            <person name="Kallberg Y."/>
            <person name="Tangrot J."/>
            <person name="Rosling A."/>
        </authorList>
    </citation>
    <scope>NUCLEOTIDE SEQUENCE</scope>
    <source>
        <strain evidence="12">AZ414A</strain>
    </source>
</reference>
<keyword evidence="3" id="KW-0677">Repeat</keyword>
<dbReference type="GO" id="GO:0003723">
    <property type="term" value="F:RNA binding"/>
    <property type="evidence" value="ECO:0007669"/>
    <property type="project" value="UniProtKB-KW"/>
</dbReference>
<dbReference type="Proteomes" id="UP000789706">
    <property type="component" value="Unassembled WGS sequence"/>
</dbReference>
<dbReference type="Gene3D" id="4.10.1060.10">
    <property type="entry name" value="Zinc finger, RanBP2-type"/>
    <property type="match status" value="1"/>
</dbReference>
<dbReference type="Pfam" id="PF00641">
    <property type="entry name" value="Zn_ribbon_RanBP"/>
    <property type="match status" value="1"/>
</dbReference>
<dbReference type="PROSITE" id="PS50119">
    <property type="entry name" value="ZF_BBOX"/>
    <property type="match status" value="1"/>
</dbReference>
<dbReference type="Pfam" id="PF09418">
    <property type="entry name" value="DUF2009"/>
    <property type="match status" value="1"/>
</dbReference>
<dbReference type="GO" id="GO:0008270">
    <property type="term" value="F:zinc ion binding"/>
    <property type="evidence" value="ECO:0007669"/>
    <property type="project" value="UniProtKB-KW"/>
</dbReference>
<keyword evidence="2" id="KW-0479">Metal-binding</keyword>
<dbReference type="SMART" id="SM00547">
    <property type="entry name" value="ZnF_RBZ"/>
    <property type="match status" value="1"/>
</dbReference>
<evidence type="ECO:0000256" key="6">
    <source>
        <dbReference type="ARBA" id="ARBA00022884"/>
    </source>
</evidence>
<feature type="compositionally biased region" description="Basic and acidic residues" evidence="9">
    <location>
        <begin position="259"/>
        <end position="273"/>
    </location>
</feature>
<feature type="region of interest" description="Disordered" evidence="9">
    <location>
        <begin position="572"/>
        <end position="727"/>
    </location>
</feature>
<feature type="compositionally biased region" description="Basic and acidic residues" evidence="9">
    <location>
        <begin position="85"/>
        <end position="108"/>
    </location>
</feature>
<organism evidence="12 13">
    <name type="scientific">Diversispora eburnea</name>
    <dbReference type="NCBI Taxonomy" id="1213867"/>
    <lineage>
        <taxon>Eukaryota</taxon>
        <taxon>Fungi</taxon>
        <taxon>Fungi incertae sedis</taxon>
        <taxon>Mucoromycota</taxon>
        <taxon>Glomeromycotina</taxon>
        <taxon>Glomeromycetes</taxon>
        <taxon>Diversisporales</taxon>
        <taxon>Diversisporaceae</taxon>
        <taxon>Diversispora</taxon>
    </lineage>
</organism>
<dbReference type="EMBL" id="CAJVPK010000187">
    <property type="protein sequence ID" value="CAG8469629.1"/>
    <property type="molecule type" value="Genomic_DNA"/>
</dbReference>
<keyword evidence="13" id="KW-1185">Reference proteome</keyword>
<evidence type="ECO:0000256" key="7">
    <source>
        <dbReference type="ARBA" id="ARBA00023242"/>
    </source>
</evidence>
<gene>
    <name evidence="12" type="ORF">DEBURN_LOCUS3095</name>
</gene>
<name>A0A9N8W2F9_9GLOM</name>
<dbReference type="SUPFAM" id="SSF90209">
    <property type="entry name" value="Ran binding protein zinc finger-like"/>
    <property type="match status" value="1"/>
</dbReference>
<dbReference type="Gene3D" id="4.10.640.40">
    <property type="entry name" value="Cytoplasmic polyadenylation element-binding protein, ZZ domain"/>
    <property type="match status" value="1"/>
</dbReference>
<evidence type="ECO:0000313" key="13">
    <source>
        <dbReference type="Proteomes" id="UP000789706"/>
    </source>
</evidence>
<keyword evidence="7" id="KW-0539">Nucleus</keyword>
<evidence type="ECO:0000256" key="4">
    <source>
        <dbReference type="ARBA" id="ARBA00022771"/>
    </source>
</evidence>
<feature type="compositionally biased region" description="Basic and acidic residues" evidence="9">
    <location>
        <begin position="686"/>
        <end position="727"/>
    </location>
</feature>
<dbReference type="PROSITE" id="PS50199">
    <property type="entry name" value="ZF_RANBP2_2"/>
    <property type="match status" value="1"/>
</dbReference>
<comment type="subcellular location">
    <subcellularLocation>
        <location evidence="1">Nucleus</location>
    </subcellularLocation>
</comment>
<evidence type="ECO:0000256" key="9">
    <source>
        <dbReference type="SAM" id="MobiDB-lite"/>
    </source>
</evidence>
<evidence type="ECO:0000259" key="11">
    <source>
        <dbReference type="PROSITE" id="PS50199"/>
    </source>
</evidence>
<feature type="region of interest" description="Disordered" evidence="9">
    <location>
        <begin position="818"/>
        <end position="860"/>
    </location>
</feature>
<sequence>MGGSSRNDRDYSIGSSSRRPRQDDNGSSSSVVGEVGREFANRYGGLFSEKDWKCPICSNINWARRTECNQCKTPKPGSETSMGSREGRGGGFMERDEVVEYKKSRDAEKDDEYDEFGRKRKKNRSASNNNYGNVLGLGLGHGHHIIVIARNVDHIVADRIQEIDQSPETIENIVDQDRYLGIPGTKEDHTGVDRVQLPEIAEDVPKSQQETSNTTECVEGIDAENENSHSDQNASNSAIIGMEQYTDTDEKNDEIDTDSIMRDKQYPDKDEIVSGKVIINKPSSMEISRGEAEGKENKDNNSGVVPENVNESSSNFMEISRDVTESTENKDNNSGVASEIVAINKSSSSLMEISRDVADSTENIDNDSGVVSKNIIINKSNSSLMEISRDVADSTEKKDNNSVVVSENVIINQSSSNFMEISRDVEGTDNNSGVSPKIVMINRSSSSLMEISRDVAESTENKDNNSGVVSKNGMVNKSNSSLMEISNEAEGTENKDNNSVVFSENGIINKSCSTVNSMDTENEEINKDNSSESENATICSMEVDDTEAKGSSEDAEISEGFEKFITNDSDSVVDNKSVSESENEKDTNEINTINTQNDSKEGEEGAEHREEMADHTVISKKTRQYNDSVGVEDEEEMADHTVISKKTRQEYNDSVEVEDEEEMKETRQEYNDSVGDNKSMSFNEPEDMKGTDYTNTHDSEEERTAETHRESSEEQPEEVERKKKLDAILHSDKSNIIEEDSMSEEEDELPSAPMLEGLCVECRDQEASFFCEQCKEDFCEVCFSMIHRTGSRLEHIHRPLKGETNDLQDNSKQEIIAQKASDDPNISNSSNGSKSDINQKESKQVSNEFDTEPAPTPIFISSGSSSYGDWIEERAKYIPLRLNTDERKRLRLLEAALNVSVLKQIELFIKLRIYVAFCPAFSDYNKGQELFKNKSFEDNEDFYQTIFEIGRRHKIMNPEKMRDAYGKLMYLLMDSIIPEVKDLLQLDLVIPIKTVYSFLEKQDVLKILHHQLIPDAVQEIIPDGKSRSQINHEIRKKERAIELISNHFSNHKISPEEIKQCLYSIGDNHAYLRSNRDCCIKMLKNLTTYFNPSKIESGYSLAIRSGKGGARLSHDHETQFFYANQTMSLWREIQNEMFKLWFLADQDLLSENNPYRLKDTGQGLNRMQRCPSVSHVMHSILHRAQKSAGYWIGSSVIHLGDKNVPNALMFIDKYNQVSRILNPILICLEGIQPLTNGNTGIRRYIEDTFGSVEELKKGICADFFRFAFDGSGADNFFDAGSCIDGRLTSAWNWCSLIEKKAYFPVFLLTGFVGFDGEGF</sequence>
<feature type="region of interest" description="Disordered" evidence="9">
    <location>
        <begin position="245"/>
        <end position="316"/>
    </location>
</feature>
<protein>
    <submittedName>
        <fullName evidence="12">1488_t:CDS:1</fullName>
    </submittedName>
</protein>
<dbReference type="Pfam" id="PF22586">
    <property type="entry name" value="ANCHR-like_BBOX"/>
    <property type="match status" value="1"/>
</dbReference>
<feature type="compositionally biased region" description="Acidic residues" evidence="9">
    <location>
        <begin position="246"/>
        <end position="257"/>
    </location>
</feature>
<evidence type="ECO:0000313" key="12">
    <source>
        <dbReference type="EMBL" id="CAG8469629.1"/>
    </source>
</evidence>
<keyword evidence="4 8" id="KW-0863">Zinc-finger</keyword>
<accession>A0A9N8W2F9</accession>
<dbReference type="InterPro" id="IPR018553">
    <property type="entry name" value="E2_Ub-conjug_enz"/>
</dbReference>
<dbReference type="PANTHER" id="PTHR31560:SF0">
    <property type="entry name" value="UPF0652 PROTEIN C22H10.08"/>
    <property type="match status" value="1"/>
</dbReference>
<evidence type="ECO:0000256" key="1">
    <source>
        <dbReference type="ARBA" id="ARBA00004123"/>
    </source>
</evidence>
<feature type="compositionally biased region" description="Basic and acidic residues" evidence="9">
    <location>
        <begin position="1"/>
        <end position="11"/>
    </location>
</feature>
<dbReference type="InterPro" id="IPR000315">
    <property type="entry name" value="Znf_B-box"/>
</dbReference>
<evidence type="ECO:0000256" key="3">
    <source>
        <dbReference type="ARBA" id="ARBA00022737"/>
    </source>
</evidence>
<feature type="compositionally biased region" description="Polar residues" evidence="9">
    <location>
        <begin position="69"/>
        <end position="83"/>
    </location>
</feature>
<evidence type="ECO:0000256" key="2">
    <source>
        <dbReference type="ARBA" id="ARBA00022723"/>
    </source>
</evidence>
<keyword evidence="6" id="KW-0694">RNA-binding</keyword>
<dbReference type="PROSITE" id="PS01358">
    <property type="entry name" value="ZF_RANBP2_1"/>
    <property type="match status" value="1"/>
</dbReference>
<comment type="caution">
    <text evidence="12">The sequence shown here is derived from an EMBL/GenBank/DDBJ whole genome shotgun (WGS) entry which is preliminary data.</text>
</comment>
<evidence type="ECO:0000256" key="8">
    <source>
        <dbReference type="PROSITE-ProRule" id="PRU00322"/>
    </source>
</evidence>
<dbReference type="FunFam" id="4.10.1060.10:FF:000004">
    <property type="entry name" value="Zinc finger Ran-binding domain-containing protein 2"/>
    <property type="match status" value="1"/>
</dbReference>
<dbReference type="InterPro" id="IPR001876">
    <property type="entry name" value="Znf_RanBP2"/>
</dbReference>
<dbReference type="InterPro" id="IPR057668">
    <property type="entry name" value="E2_Ub-conjug_enz_C"/>
</dbReference>
<feature type="region of interest" description="Disordered" evidence="9">
    <location>
        <begin position="1"/>
        <end position="35"/>
    </location>
</feature>